<feature type="non-terminal residue" evidence="1">
    <location>
        <position position="1"/>
    </location>
</feature>
<accession>A0A0F8XVX2</accession>
<comment type="caution">
    <text evidence="1">The sequence shown here is derived from an EMBL/GenBank/DDBJ whole genome shotgun (WGS) entry which is preliminary data.</text>
</comment>
<sequence length="387" mass="44555">NEIKTDGSRHYSLEDYFTLYNPSYMNHNYYPVEYITTWTMDPLNMYNPFPTSTSTELWDNWNPPNYDPTQNTVDFNNGNFSSQVIPTIDIPEQPNDFDLTKGTAVWGGDLETISNYNLITTSSIIPENTHLWWEINTTNTIYAVDSADNTKLYKTTNRGNNWALVESRTKDIKSGSYDVDDGLIYFGDCDGSQFTAWYLDLTSDSITEVGSYSGTNLEFNSVWKVRGNIYVTVIEDSITKEYMWTGSDWVLYNTDSLYSIGEMTMAEWTLYALPGGENLPTWAVKAGPNSNIEIYYFTAVYQMFVWIHTLWGTTDMNLPSDKNLRKLVNLGDKEFGLILQNMTDQKYYYYISKNYGSDLSRYEMNVSLIQNGPTTGKAFHVSEYEVY</sequence>
<evidence type="ECO:0000313" key="1">
    <source>
        <dbReference type="EMBL" id="KKK73262.1"/>
    </source>
</evidence>
<organism evidence="1">
    <name type="scientific">marine sediment metagenome</name>
    <dbReference type="NCBI Taxonomy" id="412755"/>
    <lineage>
        <taxon>unclassified sequences</taxon>
        <taxon>metagenomes</taxon>
        <taxon>ecological metagenomes</taxon>
    </lineage>
</organism>
<protein>
    <submittedName>
        <fullName evidence="1">Uncharacterized protein</fullName>
    </submittedName>
</protein>
<gene>
    <name evidence="1" type="ORF">LCGC14_2895590</name>
</gene>
<dbReference type="AlphaFoldDB" id="A0A0F8XVX2"/>
<dbReference type="EMBL" id="LAZR01056865">
    <property type="protein sequence ID" value="KKK73262.1"/>
    <property type="molecule type" value="Genomic_DNA"/>
</dbReference>
<feature type="non-terminal residue" evidence="1">
    <location>
        <position position="387"/>
    </location>
</feature>
<name>A0A0F8XVX2_9ZZZZ</name>
<reference evidence="1" key="1">
    <citation type="journal article" date="2015" name="Nature">
        <title>Complex archaea that bridge the gap between prokaryotes and eukaryotes.</title>
        <authorList>
            <person name="Spang A."/>
            <person name="Saw J.H."/>
            <person name="Jorgensen S.L."/>
            <person name="Zaremba-Niedzwiedzka K."/>
            <person name="Martijn J."/>
            <person name="Lind A.E."/>
            <person name="van Eijk R."/>
            <person name="Schleper C."/>
            <person name="Guy L."/>
            <person name="Ettema T.J."/>
        </authorList>
    </citation>
    <scope>NUCLEOTIDE SEQUENCE</scope>
</reference>
<proteinExistence type="predicted"/>